<dbReference type="Pfam" id="PF16220">
    <property type="entry name" value="DUF4880"/>
    <property type="match status" value="1"/>
</dbReference>
<evidence type="ECO:0000313" key="4">
    <source>
        <dbReference type="Proteomes" id="UP000216913"/>
    </source>
</evidence>
<dbReference type="InterPro" id="IPR006860">
    <property type="entry name" value="FecR"/>
</dbReference>
<reference evidence="3 4" key="1">
    <citation type="submission" date="2017-05" db="EMBL/GenBank/DDBJ databases">
        <title>Complete and WGS of Bordetella genogroups.</title>
        <authorList>
            <person name="Spilker T."/>
            <person name="LiPuma J."/>
        </authorList>
    </citation>
    <scope>NUCLEOTIDE SEQUENCE [LARGE SCALE GENOMIC DNA]</scope>
    <source>
        <strain evidence="3 4">AU10456</strain>
    </source>
</reference>
<feature type="domain" description="FecR N-terminal" evidence="2">
    <location>
        <begin position="22"/>
        <end position="63"/>
    </location>
</feature>
<proteinExistence type="predicted"/>
<dbReference type="PANTHER" id="PTHR30273">
    <property type="entry name" value="PERIPLASMIC SIGNAL SENSOR AND SIGMA FACTOR ACTIVATOR FECR-RELATED"/>
    <property type="match status" value="1"/>
</dbReference>
<evidence type="ECO:0000259" key="1">
    <source>
        <dbReference type="Pfam" id="PF04773"/>
    </source>
</evidence>
<dbReference type="Pfam" id="PF04773">
    <property type="entry name" value="FecR"/>
    <property type="match status" value="1"/>
</dbReference>
<dbReference type="GO" id="GO:0016989">
    <property type="term" value="F:sigma factor antagonist activity"/>
    <property type="evidence" value="ECO:0007669"/>
    <property type="project" value="TreeGrafter"/>
</dbReference>
<dbReference type="PANTHER" id="PTHR30273:SF2">
    <property type="entry name" value="PROTEIN FECR"/>
    <property type="match status" value="1"/>
</dbReference>
<dbReference type="InterPro" id="IPR032623">
    <property type="entry name" value="FecR_N"/>
</dbReference>
<dbReference type="AlphaFoldDB" id="A0A261TIA2"/>
<protein>
    <submittedName>
        <fullName evidence="3">Iron dicitrate transport regulator FecR</fullName>
    </submittedName>
</protein>
<evidence type="ECO:0000313" key="3">
    <source>
        <dbReference type="EMBL" id="OZI48967.1"/>
    </source>
</evidence>
<dbReference type="PIRSF" id="PIRSF018266">
    <property type="entry name" value="FecR"/>
    <property type="match status" value="1"/>
</dbReference>
<comment type="caution">
    <text evidence="3">The sequence shown here is derived from an EMBL/GenBank/DDBJ whole genome shotgun (WGS) entry which is preliminary data.</text>
</comment>
<name>A0A261TIA2_9BORD</name>
<dbReference type="Gene3D" id="2.60.120.1440">
    <property type="match status" value="1"/>
</dbReference>
<sequence>MAARADTLTLPGGRLISRATADAAADWLTLLMSGEANDEQQRQWREWRQAHADHEAAWQHLEAFTGRVKSLERAPAYAALSSYGAAGQPRSAARRRATRLLLWGGIATGAGLFATRTGTWQAATADLRTGTGERRDLTLEDGTQLTLNTNSAVNLRFDARERRILLVAGEIMIATRHGPAQTDARPLLVATAEGTIRSLGTRFTVSQRAGHTRVAVLESAVEIAPWAASGTTRLLRAGEQTRFSRDAIEPPRPAGEHADAWARGQLVADEQRLDDFLAELERYRSGVLRVDPRIAALRFSGVFPLADTGRILATLPSVLPVRVQWRTRFWATVVPAD</sequence>
<dbReference type="InterPro" id="IPR012373">
    <property type="entry name" value="Ferrdict_sens_TM"/>
</dbReference>
<evidence type="ECO:0000259" key="2">
    <source>
        <dbReference type="Pfam" id="PF16220"/>
    </source>
</evidence>
<feature type="domain" description="FecR protein" evidence="1">
    <location>
        <begin position="126"/>
        <end position="222"/>
    </location>
</feature>
<gene>
    <name evidence="3" type="ORF">CAL25_15175</name>
</gene>
<accession>A0A261TIA2</accession>
<dbReference type="EMBL" id="NEVP01000009">
    <property type="protein sequence ID" value="OZI48967.1"/>
    <property type="molecule type" value="Genomic_DNA"/>
</dbReference>
<dbReference type="Proteomes" id="UP000216913">
    <property type="component" value="Unassembled WGS sequence"/>
</dbReference>
<keyword evidence="4" id="KW-1185">Reference proteome</keyword>
<dbReference type="OrthoDB" id="1100567at2"/>
<organism evidence="3 4">
    <name type="scientific">Bordetella genomosp. 5</name>
    <dbReference type="NCBI Taxonomy" id="1395608"/>
    <lineage>
        <taxon>Bacteria</taxon>
        <taxon>Pseudomonadati</taxon>
        <taxon>Pseudomonadota</taxon>
        <taxon>Betaproteobacteria</taxon>
        <taxon>Burkholderiales</taxon>
        <taxon>Alcaligenaceae</taxon>
        <taxon>Bordetella</taxon>
    </lineage>
</organism>